<sequence length="28" mass="3203">MKKTISKGLMEYYKDDTLLSIDNLPIAT</sequence>
<dbReference type="Proteomes" id="UP000324800">
    <property type="component" value="Unassembled WGS sequence"/>
</dbReference>
<proteinExistence type="predicted"/>
<evidence type="ECO:0000313" key="2">
    <source>
        <dbReference type="Proteomes" id="UP000324800"/>
    </source>
</evidence>
<gene>
    <name evidence="1" type="ORF">EZS28_043733</name>
</gene>
<evidence type="ECO:0000313" key="1">
    <source>
        <dbReference type="EMBL" id="KAA6360739.1"/>
    </source>
</evidence>
<reference evidence="1 2" key="1">
    <citation type="submission" date="2019-03" db="EMBL/GenBank/DDBJ databases">
        <title>Single cell metagenomics reveals metabolic interactions within the superorganism composed of flagellate Streblomastix strix and complex community of Bacteroidetes bacteria on its surface.</title>
        <authorList>
            <person name="Treitli S.C."/>
            <person name="Kolisko M."/>
            <person name="Husnik F."/>
            <person name="Keeling P."/>
            <person name="Hampl V."/>
        </authorList>
    </citation>
    <scope>NUCLEOTIDE SEQUENCE [LARGE SCALE GENOMIC DNA]</scope>
    <source>
        <strain evidence="1">ST1C</strain>
    </source>
</reference>
<dbReference type="AlphaFoldDB" id="A0A5J4TS82"/>
<feature type="non-terminal residue" evidence="1">
    <location>
        <position position="28"/>
    </location>
</feature>
<dbReference type="EMBL" id="SNRW01026518">
    <property type="protein sequence ID" value="KAA6360739.1"/>
    <property type="molecule type" value="Genomic_DNA"/>
</dbReference>
<protein>
    <submittedName>
        <fullName evidence="1">Uncharacterized protein</fullName>
    </submittedName>
</protein>
<comment type="caution">
    <text evidence="1">The sequence shown here is derived from an EMBL/GenBank/DDBJ whole genome shotgun (WGS) entry which is preliminary data.</text>
</comment>
<organism evidence="1 2">
    <name type="scientific">Streblomastix strix</name>
    <dbReference type="NCBI Taxonomy" id="222440"/>
    <lineage>
        <taxon>Eukaryota</taxon>
        <taxon>Metamonada</taxon>
        <taxon>Preaxostyla</taxon>
        <taxon>Oxymonadida</taxon>
        <taxon>Streblomastigidae</taxon>
        <taxon>Streblomastix</taxon>
    </lineage>
</organism>
<accession>A0A5J4TS82</accession>
<name>A0A5J4TS82_9EUKA</name>